<dbReference type="RefSeq" id="WP_072781098.1">
    <property type="nucleotide sequence ID" value="NZ_CP045292.1"/>
</dbReference>
<organism evidence="1 2">
    <name type="scientific">Flavobacterium haoranii</name>
    <dbReference type="NCBI Taxonomy" id="683124"/>
    <lineage>
        <taxon>Bacteria</taxon>
        <taxon>Pseudomonadati</taxon>
        <taxon>Bacteroidota</taxon>
        <taxon>Flavobacteriia</taxon>
        <taxon>Flavobacteriales</taxon>
        <taxon>Flavobacteriaceae</taxon>
        <taxon>Flavobacterium</taxon>
    </lineage>
</organism>
<sequence>MKNKKILIITGAFYPAQSPRSFRATELAKEFCRQGHQVTVMAPFREGTDKLAQEYGFQYKSLGILNWRIFNFKSLGVVGRLYNKVVNRVLPLLFEYPMMELFYKVRKALKQEKNSYDLMISIAVPYSIHWGIASVWKTSGNNVAKKWFADCGDPYCLQENDTFQSPFYFKLVEKWFMRKADYITVPTVNSFKGYFPEFHSKLRVIPQGFRFEDIEKRETINDGILRFGYGGAFIPGRRDPREFIAFLTSLPKSLKFEFHIFTSTPQFVLPFVGDDIRILVHHPINRKELLATLSSFQFVVNFANKGTAQTPSKLIDYVIIGKPILNIETGSLDAEIIKQFLQGIYANALQLENVDKYKIENIVHLFLKLV</sequence>
<gene>
    <name evidence="1" type="ORF">SAMN05444337_0409</name>
</gene>
<accession>A0A1M6CLF7</accession>
<reference evidence="1 2" key="1">
    <citation type="submission" date="2016-11" db="EMBL/GenBank/DDBJ databases">
        <authorList>
            <person name="Jaros S."/>
            <person name="Januszkiewicz K."/>
            <person name="Wedrychowicz H."/>
        </authorList>
    </citation>
    <scope>NUCLEOTIDE SEQUENCE [LARGE SCALE GENOMIC DNA]</scope>
    <source>
        <strain evidence="1 2">DSM 22807</strain>
    </source>
</reference>
<dbReference type="AlphaFoldDB" id="A0A1M6CLF7"/>
<proteinExistence type="predicted"/>
<dbReference type="Gene3D" id="3.40.50.2000">
    <property type="entry name" value="Glycogen Phosphorylase B"/>
    <property type="match status" value="1"/>
</dbReference>
<dbReference type="OrthoDB" id="784244at2"/>
<protein>
    <submittedName>
        <fullName evidence="1">Glycosyltransferase Family 4</fullName>
    </submittedName>
</protein>
<dbReference type="EMBL" id="FQZH01000001">
    <property type="protein sequence ID" value="SHI61846.1"/>
    <property type="molecule type" value="Genomic_DNA"/>
</dbReference>
<dbReference type="SUPFAM" id="SSF53756">
    <property type="entry name" value="UDP-Glycosyltransferase/glycogen phosphorylase"/>
    <property type="match status" value="1"/>
</dbReference>
<dbReference type="GO" id="GO:0016740">
    <property type="term" value="F:transferase activity"/>
    <property type="evidence" value="ECO:0007669"/>
    <property type="project" value="UniProtKB-KW"/>
</dbReference>
<keyword evidence="1" id="KW-0808">Transferase</keyword>
<keyword evidence="2" id="KW-1185">Reference proteome</keyword>
<evidence type="ECO:0000313" key="1">
    <source>
        <dbReference type="EMBL" id="SHI61846.1"/>
    </source>
</evidence>
<evidence type="ECO:0000313" key="2">
    <source>
        <dbReference type="Proteomes" id="UP000184232"/>
    </source>
</evidence>
<name>A0A1M6CLF7_9FLAO</name>
<dbReference type="STRING" id="683124.SAMN05444337_0409"/>
<dbReference type="Proteomes" id="UP000184232">
    <property type="component" value="Unassembled WGS sequence"/>
</dbReference>